<evidence type="ECO:0000256" key="1">
    <source>
        <dbReference type="SAM" id="MobiDB-lite"/>
    </source>
</evidence>
<reference evidence="2" key="2">
    <citation type="submission" date="2023-06" db="EMBL/GenBank/DDBJ databases">
        <authorList>
            <consortium name="Lawrence Berkeley National Laboratory"/>
            <person name="Haridas S."/>
            <person name="Hensen N."/>
            <person name="Bonometti L."/>
            <person name="Westerberg I."/>
            <person name="Brannstrom I.O."/>
            <person name="Guillou S."/>
            <person name="Cros-Aarteil S."/>
            <person name="Calhoun S."/>
            <person name="Kuo A."/>
            <person name="Mondo S."/>
            <person name="Pangilinan J."/>
            <person name="Riley R."/>
            <person name="Labutti K."/>
            <person name="Andreopoulos B."/>
            <person name="Lipzen A."/>
            <person name="Chen C."/>
            <person name="Yanf M."/>
            <person name="Daum C."/>
            <person name="Ng V."/>
            <person name="Clum A."/>
            <person name="Steindorff A."/>
            <person name="Ohm R."/>
            <person name="Martin F."/>
            <person name="Silar P."/>
            <person name="Natvig D."/>
            <person name="Lalanne C."/>
            <person name="Gautier V."/>
            <person name="Ament-Velasquez S.L."/>
            <person name="Kruys A."/>
            <person name="Hutchinson M.I."/>
            <person name="Powell A.J."/>
            <person name="Barry K."/>
            <person name="Miller A.N."/>
            <person name="Grigoriev I.V."/>
            <person name="Debuchy R."/>
            <person name="Gladieux P."/>
            <person name="Thoren M.H."/>
            <person name="Johannesson H."/>
        </authorList>
    </citation>
    <scope>NUCLEOTIDE SEQUENCE</scope>
    <source>
        <strain evidence="2">CBS 955.72</strain>
    </source>
</reference>
<feature type="compositionally biased region" description="Basic and acidic residues" evidence="1">
    <location>
        <begin position="287"/>
        <end position="298"/>
    </location>
</feature>
<feature type="compositionally biased region" description="Basic and acidic residues" evidence="1">
    <location>
        <begin position="345"/>
        <end position="362"/>
    </location>
</feature>
<keyword evidence="3" id="KW-1185">Reference proteome</keyword>
<proteinExistence type="predicted"/>
<sequence length="387" mass="43572">MLYFRAIDGGGIDYDTALTACGIIVGNIWSGFFATRDDDTNALVPVARPADGIFRGSPSFFFQLPDADVPDRPYTVVPRFQDWEFPHQSLPPPWKDLRLAVAGVGESCRMTDSLWALEKAHLVPLAAEEWWNREGLSRYLSLDPYSQKTINASENSIRFRQDMHTVSDEKVFAMVPKFGWDGTTRASRPSLVTHIFNPAPDPYFNMRYHNVELLPVRCSVECLFARFAYTVFSPFSAAFFASCQTSRRVRVYDPSTGTFTETRNREQAMALYAASQSRSASPRKRSRPGDDDPGDHVRSSSAYRPDLDSAWDPDGSQADSGFGERRTPSRGRLTKRPWEEDGEDAAGRRGHDARKRGEDGYRRYARRLSRRRDGEALGSAPQSQGSP</sequence>
<comment type="caution">
    <text evidence="2">The sequence shown here is derived from an EMBL/GenBank/DDBJ whole genome shotgun (WGS) entry which is preliminary data.</text>
</comment>
<dbReference type="AlphaFoldDB" id="A0AAJ0HX23"/>
<accession>A0AAJ0HX23</accession>
<organism evidence="2 3">
    <name type="scientific">Lasiosphaeria hispida</name>
    <dbReference type="NCBI Taxonomy" id="260671"/>
    <lineage>
        <taxon>Eukaryota</taxon>
        <taxon>Fungi</taxon>
        <taxon>Dikarya</taxon>
        <taxon>Ascomycota</taxon>
        <taxon>Pezizomycotina</taxon>
        <taxon>Sordariomycetes</taxon>
        <taxon>Sordariomycetidae</taxon>
        <taxon>Sordariales</taxon>
        <taxon>Lasiosphaeriaceae</taxon>
        <taxon>Lasiosphaeria</taxon>
    </lineage>
</organism>
<reference evidence="2" key="1">
    <citation type="journal article" date="2023" name="Mol. Phylogenet. Evol.">
        <title>Genome-scale phylogeny and comparative genomics of the fungal order Sordariales.</title>
        <authorList>
            <person name="Hensen N."/>
            <person name="Bonometti L."/>
            <person name="Westerberg I."/>
            <person name="Brannstrom I.O."/>
            <person name="Guillou S."/>
            <person name="Cros-Aarteil S."/>
            <person name="Calhoun S."/>
            <person name="Haridas S."/>
            <person name="Kuo A."/>
            <person name="Mondo S."/>
            <person name="Pangilinan J."/>
            <person name="Riley R."/>
            <person name="LaButti K."/>
            <person name="Andreopoulos B."/>
            <person name="Lipzen A."/>
            <person name="Chen C."/>
            <person name="Yan M."/>
            <person name="Daum C."/>
            <person name="Ng V."/>
            <person name="Clum A."/>
            <person name="Steindorff A."/>
            <person name="Ohm R.A."/>
            <person name="Martin F."/>
            <person name="Silar P."/>
            <person name="Natvig D.O."/>
            <person name="Lalanne C."/>
            <person name="Gautier V."/>
            <person name="Ament-Velasquez S.L."/>
            <person name="Kruys A."/>
            <person name="Hutchinson M.I."/>
            <person name="Powell A.J."/>
            <person name="Barry K."/>
            <person name="Miller A.N."/>
            <person name="Grigoriev I.V."/>
            <person name="Debuchy R."/>
            <person name="Gladieux P."/>
            <person name="Hiltunen Thoren M."/>
            <person name="Johannesson H."/>
        </authorList>
    </citation>
    <scope>NUCLEOTIDE SEQUENCE</scope>
    <source>
        <strain evidence="2">CBS 955.72</strain>
    </source>
</reference>
<evidence type="ECO:0000313" key="2">
    <source>
        <dbReference type="EMBL" id="KAK3364266.1"/>
    </source>
</evidence>
<evidence type="ECO:0000313" key="3">
    <source>
        <dbReference type="Proteomes" id="UP001275084"/>
    </source>
</evidence>
<protein>
    <recommendedName>
        <fullName evidence="4">HNH nuclease domain-containing protein</fullName>
    </recommendedName>
</protein>
<evidence type="ECO:0008006" key="4">
    <source>
        <dbReference type="Google" id="ProtNLM"/>
    </source>
</evidence>
<dbReference type="EMBL" id="JAUIQD010000001">
    <property type="protein sequence ID" value="KAK3364266.1"/>
    <property type="molecule type" value="Genomic_DNA"/>
</dbReference>
<gene>
    <name evidence="2" type="ORF">B0T25DRAFT_529681</name>
</gene>
<name>A0AAJ0HX23_9PEZI</name>
<feature type="region of interest" description="Disordered" evidence="1">
    <location>
        <begin position="272"/>
        <end position="387"/>
    </location>
</feature>
<dbReference type="Proteomes" id="UP001275084">
    <property type="component" value="Unassembled WGS sequence"/>
</dbReference>